<sequence>MLWLRRLGGRCCWVVGGILVFSGSAWARPRVVATTTLIADWVEQVGQDRIQLTSLLQPGVDPHVYEPVPADGVALEQAELVFYNGYNLEPGLIRLINATAQQARRIPLAEKIDPIVTAENGIPTPDPHVWGNVENVITMVEQIRQELTQLAPTEAAFFQANAAAYQAELEALHTWIIQQIQTIPPPNRVLVTTHDAFAYYTQTYGLTMGGSLIGISTEEQPSAQTVAQLVREIRALQVPAIFAETTINPALIQTVAAEAGVQVAEQELYSDSLGEPGSGAETYLEMMRLNTLTIVNALGGSPN</sequence>
<evidence type="ECO:0000256" key="1">
    <source>
        <dbReference type="ARBA" id="ARBA00004196"/>
    </source>
</evidence>
<dbReference type="InterPro" id="IPR006128">
    <property type="entry name" value="Lipoprotein_PsaA-like"/>
</dbReference>
<comment type="similarity">
    <text evidence="5">Belongs to the bacterial solute-binding protein 9 family.</text>
</comment>
<evidence type="ECO:0000256" key="5">
    <source>
        <dbReference type="RuleBase" id="RU003512"/>
    </source>
</evidence>
<keyword evidence="3" id="KW-0479">Metal-binding</keyword>
<evidence type="ECO:0000256" key="2">
    <source>
        <dbReference type="ARBA" id="ARBA00022448"/>
    </source>
</evidence>
<dbReference type="SUPFAM" id="SSF53807">
    <property type="entry name" value="Helical backbone' metal receptor"/>
    <property type="match status" value="1"/>
</dbReference>
<evidence type="ECO:0000313" key="7">
    <source>
        <dbReference type="Proteomes" id="UP000830835"/>
    </source>
</evidence>
<dbReference type="InterPro" id="IPR006129">
    <property type="entry name" value="AdhesinB"/>
</dbReference>
<protein>
    <submittedName>
        <fullName evidence="6">Zinc ABC transporter substrate-binding protein</fullName>
    </submittedName>
</protein>
<evidence type="ECO:0000256" key="3">
    <source>
        <dbReference type="ARBA" id="ARBA00022723"/>
    </source>
</evidence>
<dbReference type="EMBL" id="JAFIRA010000037">
    <property type="protein sequence ID" value="MCJ2543811.1"/>
    <property type="molecule type" value="Genomic_DNA"/>
</dbReference>
<keyword evidence="7" id="KW-1185">Reference proteome</keyword>
<dbReference type="PRINTS" id="PR00691">
    <property type="entry name" value="ADHESINB"/>
</dbReference>
<dbReference type="PANTHER" id="PTHR42953:SF1">
    <property type="entry name" value="METAL-BINDING PROTEIN HI_0362-RELATED"/>
    <property type="match status" value="1"/>
</dbReference>
<proteinExistence type="inferred from homology"/>
<accession>A0ABT0CDF7</accession>
<dbReference type="Proteomes" id="UP000830835">
    <property type="component" value="Unassembled WGS sequence"/>
</dbReference>
<dbReference type="Pfam" id="PF01297">
    <property type="entry name" value="ZnuA"/>
    <property type="match status" value="1"/>
</dbReference>
<dbReference type="PRINTS" id="PR00690">
    <property type="entry name" value="ADHESNFAMILY"/>
</dbReference>
<organism evidence="6 7">
    <name type="scientific">Thermostichus vulcanus str. 'Rupite'</name>
    <dbReference type="NCBI Taxonomy" id="2813851"/>
    <lineage>
        <taxon>Bacteria</taxon>
        <taxon>Bacillati</taxon>
        <taxon>Cyanobacteriota</taxon>
        <taxon>Cyanophyceae</taxon>
        <taxon>Thermostichales</taxon>
        <taxon>Thermostichaceae</taxon>
        <taxon>Thermostichus</taxon>
    </lineage>
</organism>
<dbReference type="Gene3D" id="3.40.50.1980">
    <property type="entry name" value="Nitrogenase molybdenum iron protein domain"/>
    <property type="match status" value="2"/>
</dbReference>
<comment type="subcellular location">
    <subcellularLocation>
        <location evidence="1">Cell envelope</location>
    </subcellularLocation>
</comment>
<keyword evidence="4" id="KW-0732">Signal</keyword>
<name>A0ABT0CDF7_THEVL</name>
<evidence type="ECO:0000313" key="6">
    <source>
        <dbReference type="EMBL" id="MCJ2543811.1"/>
    </source>
</evidence>
<dbReference type="InterPro" id="IPR050492">
    <property type="entry name" value="Bact_metal-bind_prot9"/>
</dbReference>
<comment type="caution">
    <text evidence="6">The sequence shown here is derived from an EMBL/GenBank/DDBJ whole genome shotgun (WGS) entry which is preliminary data.</text>
</comment>
<gene>
    <name evidence="6" type="ORF">JX360_13015</name>
</gene>
<evidence type="ECO:0000256" key="4">
    <source>
        <dbReference type="ARBA" id="ARBA00022729"/>
    </source>
</evidence>
<dbReference type="PANTHER" id="PTHR42953">
    <property type="entry name" value="HIGH-AFFINITY ZINC UPTAKE SYSTEM PROTEIN ZNUA-RELATED"/>
    <property type="match status" value="1"/>
</dbReference>
<dbReference type="InterPro" id="IPR006127">
    <property type="entry name" value="ZnuA-like"/>
</dbReference>
<reference evidence="6" key="1">
    <citation type="submission" date="2021-02" db="EMBL/GenBank/DDBJ databases">
        <title>The CRISPR/cas machinery reduction and long-range gene transfer in the hot spring cyanobacterium Synechococcus.</title>
        <authorList>
            <person name="Dvorak P."/>
            <person name="Jahodarova E."/>
            <person name="Hasler P."/>
            <person name="Poulickova A."/>
        </authorList>
    </citation>
    <scope>NUCLEOTIDE SEQUENCE</scope>
    <source>
        <strain evidence="6">Rupite</strain>
    </source>
</reference>
<keyword evidence="2 5" id="KW-0813">Transport</keyword>